<dbReference type="RefSeq" id="WP_142935849.1">
    <property type="nucleotide sequence ID" value="NZ_FXTM01000017.1"/>
</dbReference>
<dbReference type="AlphaFoldDB" id="A0A521D6N5"/>
<keyword evidence="1" id="KW-0472">Membrane</keyword>
<evidence type="ECO:0000313" key="4">
    <source>
        <dbReference type="Proteomes" id="UP000317315"/>
    </source>
</evidence>
<dbReference type="Gene3D" id="3.30.70.1070">
    <property type="entry name" value="Sporulation related repeat"/>
    <property type="match status" value="1"/>
</dbReference>
<dbReference type="InterPro" id="IPR007730">
    <property type="entry name" value="SPOR-like_dom"/>
</dbReference>
<dbReference type="Gene3D" id="2.160.10.10">
    <property type="entry name" value="Hexapeptide repeat proteins"/>
    <property type="match status" value="1"/>
</dbReference>
<organism evidence="3 4">
    <name type="scientific">Balnearium lithotrophicum</name>
    <dbReference type="NCBI Taxonomy" id="223788"/>
    <lineage>
        <taxon>Bacteria</taxon>
        <taxon>Pseudomonadati</taxon>
        <taxon>Aquificota</taxon>
        <taxon>Aquificia</taxon>
        <taxon>Desulfurobacteriales</taxon>
        <taxon>Desulfurobacteriaceae</taxon>
        <taxon>Balnearium</taxon>
    </lineage>
</organism>
<dbReference type="InterPro" id="IPR036680">
    <property type="entry name" value="SPOR-like_sf"/>
</dbReference>
<protein>
    <submittedName>
        <fullName evidence="3">Polymer-forming protein</fullName>
    </submittedName>
</protein>
<evidence type="ECO:0000259" key="2">
    <source>
        <dbReference type="PROSITE" id="PS51724"/>
    </source>
</evidence>
<keyword evidence="1" id="KW-1133">Transmembrane helix</keyword>
<evidence type="ECO:0000256" key="1">
    <source>
        <dbReference type="SAM" id="Phobius"/>
    </source>
</evidence>
<keyword evidence="4" id="KW-1185">Reference proteome</keyword>
<feature type="domain" description="SPOR" evidence="2">
    <location>
        <begin position="1"/>
        <end position="74"/>
    </location>
</feature>
<dbReference type="Proteomes" id="UP000317315">
    <property type="component" value="Unassembled WGS sequence"/>
</dbReference>
<dbReference type="PROSITE" id="PS51724">
    <property type="entry name" value="SPOR"/>
    <property type="match status" value="1"/>
</dbReference>
<dbReference type="OrthoDB" id="12780at2"/>
<reference evidence="3 4" key="1">
    <citation type="submission" date="2017-05" db="EMBL/GenBank/DDBJ databases">
        <authorList>
            <person name="Varghese N."/>
            <person name="Submissions S."/>
        </authorList>
    </citation>
    <scope>NUCLEOTIDE SEQUENCE [LARGE SCALE GENOMIC DNA]</scope>
    <source>
        <strain evidence="3 4">DSM 16304</strain>
    </source>
</reference>
<feature type="transmembrane region" description="Helical" evidence="1">
    <location>
        <begin position="180"/>
        <end position="199"/>
    </location>
</feature>
<name>A0A521D6N5_9BACT</name>
<keyword evidence="1" id="KW-0812">Transmembrane</keyword>
<evidence type="ECO:0000313" key="3">
    <source>
        <dbReference type="EMBL" id="SMO67285.1"/>
    </source>
</evidence>
<dbReference type="SUPFAM" id="SSF51161">
    <property type="entry name" value="Trimeric LpxA-like enzymes"/>
    <property type="match status" value="1"/>
</dbReference>
<sequence>MKTYVLQIIATKSKDEAVRVFESLKKKNLPVRIDKVNDWYKVRIGNFKSYEEAKKFVLKHNLEGKGYISLINYEPRRTVLASNLEKKNLEKKKKLIQTIDNITSESFDKVSNSKETSLKKENSYQSTNYTTLIKKVDYLGNLKAINRESQNKEEKSNGTLHIHKITNLNTKKEGRMNFEVIAVLLVFLIVFLIIIRYLIKKLREKTHIEDETVSHQMEDESIENSEENEKYDEIELKNLETEDSREIQETLQIKNPVEEEKFQETKFTHEKGGILVSYGKLVIGESTSITGDVVSKDSVIVENNSRITGSITAEKYVKLEKNVKTGKILAPIVHTIRDEELPKIPETEVPVSGGLKSNGDLELSDGLLIQGSVEVGGNLKIGKNSKILGNVSAKNVVVDEGTFIYGKISSLQDVEIRNRVIVGSGPGKGGIKAGGRVKLGSSVVILGNIDAKEIVAE</sequence>
<dbReference type="GO" id="GO:0042834">
    <property type="term" value="F:peptidoglycan binding"/>
    <property type="evidence" value="ECO:0007669"/>
    <property type="project" value="InterPro"/>
</dbReference>
<proteinExistence type="predicted"/>
<dbReference type="EMBL" id="FXTM01000017">
    <property type="protein sequence ID" value="SMO67285.1"/>
    <property type="molecule type" value="Genomic_DNA"/>
</dbReference>
<gene>
    <name evidence="3" type="ORF">SAMN06269117_11736</name>
</gene>
<accession>A0A521D6N5</accession>
<dbReference type="InterPro" id="IPR011004">
    <property type="entry name" value="Trimer_LpxA-like_sf"/>
</dbReference>
<dbReference type="SUPFAM" id="SSF110997">
    <property type="entry name" value="Sporulation related repeat"/>
    <property type="match status" value="1"/>
</dbReference>
<dbReference type="Pfam" id="PF05036">
    <property type="entry name" value="SPOR"/>
    <property type="match status" value="1"/>
</dbReference>